<evidence type="ECO:0000313" key="14">
    <source>
        <dbReference type="EMBL" id="OGY94651.1"/>
    </source>
</evidence>
<dbReference type="PROSITE" id="PS50862">
    <property type="entry name" value="AA_TRNA_LIGASE_II"/>
    <property type="match status" value="1"/>
</dbReference>
<dbReference type="EC" id="6.1.1.6" evidence="11"/>
<dbReference type="GO" id="GO:0000049">
    <property type="term" value="F:tRNA binding"/>
    <property type="evidence" value="ECO:0007669"/>
    <property type="project" value="TreeGrafter"/>
</dbReference>
<comment type="caution">
    <text evidence="11">Lacks conserved residue(s) required for the propagation of feature annotation.</text>
</comment>
<dbReference type="EMBL" id="MHKQ01000005">
    <property type="protein sequence ID" value="OGY94651.1"/>
    <property type="molecule type" value="Genomic_DNA"/>
</dbReference>
<protein>
    <recommendedName>
        <fullName evidence="11">Lysine--tRNA ligase</fullName>
        <ecNumber evidence="11">6.1.1.6</ecNumber>
    </recommendedName>
    <alternativeName>
        <fullName evidence="11">Lysyl-tRNA synthetase</fullName>
        <shortName evidence="11">LysRS</shortName>
    </alternativeName>
</protein>
<dbReference type="AlphaFoldDB" id="A0A1G2C0K5"/>
<evidence type="ECO:0000259" key="13">
    <source>
        <dbReference type="PROSITE" id="PS50862"/>
    </source>
</evidence>
<keyword evidence="6 11" id="KW-0547">Nucleotide-binding</keyword>
<comment type="catalytic activity">
    <reaction evidence="10 11 12">
        <text>tRNA(Lys) + L-lysine + ATP = L-lysyl-tRNA(Lys) + AMP + diphosphate</text>
        <dbReference type="Rhea" id="RHEA:20792"/>
        <dbReference type="Rhea" id="RHEA-COMP:9696"/>
        <dbReference type="Rhea" id="RHEA-COMP:9697"/>
        <dbReference type="ChEBI" id="CHEBI:30616"/>
        <dbReference type="ChEBI" id="CHEBI:32551"/>
        <dbReference type="ChEBI" id="CHEBI:33019"/>
        <dbReference type="ChEBI" id="CHEBI:78442"/>
        <dbReference type="ChEBI" id="CHEBI:78529"/>
        <dbReference type="ChEBI" id="CHEBI:456215"/>
        <dbReference type="EC" id="6.1.1.6"/>
    </reaction>
</comment>
<evidence type="ECO:0000256" key="12">
    <source>
        <dbReference type="RuleBase" id="RU000336"/>
    </source>
</evidence>
<evidence type="ECO:0000256" key="4">
    <source>
        <dbReference type="ARBA" id="ARBA00022598"/>
    </source>
</evidence>
<dbReference type="HAMAP" id="MF_00252">
    <property type="entry name" value="Lys_tRNA_synth_class2"/>
    <property type="match status" value="1"/>
</dbReference>
<name>A0A1G2C0K5_9BACT</name>
<dbReference type="FunFam" id="3.30.930.10:FF:000238">
    <property type="entry name" value="Lysine--tRNA ligase"/>
    <property type="match status" value="1"/>
</dbReference>
<keyword evidence="8 11" id="KW-0648">Protein biosynthesis</keyword>
<dbReference type="NCBIfam" id="NF001756">
    <property type="entry name" value="PRK00484.1"/>
    <property type="match status" value="1"/>
</dbReference>
<dbReference type="SUPFAM" id="SSF55681">
    <property type="entry name" value="Class II aaRS and biotin synthetases"/>
    <property type="match status" value="1"/>
</dbReference>
<dbReference type="NCBIfam" id="TIGR00499">
    <property type="entry name" value="lysS_bact"/>
    <property type="match status" value="1"/>
</dbReference>
<comment type="subunit">
    <text evidence="11">Homodimer.</text>
</comment>
<proteinExistence type="inferred from homology"/>
<dbReference type="GO" id="GO:0004824">
    <property type="term" value="F:lysine-tRNA ligase activity"/>
    <property type="evidence" value="ECO:0007669"/>
    <property type="project" value="UniProtKB-UniRule"/>
</dbReference>
<dbReference type="GO" id="GO:0000287">
    <property type="term" value="F:magnesium ion binding"/>
    <property type="evidence" value="ECO:0007669"/>
    <property type="project" value="UniProtKB-UniRule"/>
</dbReference>
<dbReference type="SUPFAM" id="SSF50249">
    <property type="entry name" value="Nucleic acid-binding proteins"/>
    <property type="match status" value="1"/>
</dbReference>
<keyword evidence="9 11" id="KW-0030">Aminoacyl-tRNA synthetase</keyword>
<dbReference type="InterPro" id="IPR044136">
    <property type="entry name" value="Lys-tRNA-ligase_II_N"/>
</dbReference>
<evidence type="ECO:0000256" key="3">
    <source>
        <dbReference type="ARBA" id="ARBA00022490"/>
    </source>
</evidence>
<dbReference type="GO" id="GO:0006430">
    <property type="term" value="P:lysyl-tRNA aminoacylation"/>
    <property type="evidence" value="ECO:0007669"/>
    <property type="project" value="UniProtKB-UniRule"/>
</dbReference>
<dbReference type="GO" id="GO:0005524">
    <property type="term" value="F:ATP binding"/>
    <property type="evidence" value="ECO:0007669"/>
    <property type="project" value="UniProtKB-UniRule"/>
</dbReference>
<keyword evidence="5 11" id="KW-0479">Metal-binding</keyword>
<keyword evidence="3 11" id="KW-0963">Cytoplasm</keyword>
<comment type="caution">
    <text evidence="14">The sequence shown here is derived from an EMBL/GenBank/DDBJ whole genome shotgun (WGS) entry which is preliminary data.</text>
</comment>
<dbReference type="Pfam" id="PF00152">
    <property type="entry name" value="tRNA-synt_2"/>
    <property type="match status" value="1"/>
</dbReference>
<dbReference type="PRINTS" id="PR00982">
    <property type="entry name" value="TRNASYNTHLYS"/>
</dbReference>
<feature type="domain" description="Aminoacyl-transfer RNA synthetases class-II family profile" evidence="13">
    <location>
        <begin position="176"/>
        <end position="494"/>
    </location>
</feature>
<comment type="cofactor">
    <cofactor evidence="11 12">
        <name>Mg(2+)</name>
        <dbReference type="ChEBI" id="CHEBI:18420"/>
    </cofactor>
    <text evidence="11 12">Binds 3 Mg(2+) ions per subunit.</text>
</comment>
<dbReference type="Pfam" id="PF01336">
    <property type="entry name" value="tRNA_anti-codon"/>
    <property type="match status" value="1"/>
</dbReference>
<dbReference type="InterPro" id="IPR012340">
    <property type="entry name" value="NA-bd_OB-fold"/>
</dbReference>
<evidence type="ECO:0000256" key="1">
    <source>
        <dbReference type="ARBA" id="ARBA00004496"/>
    </source>
</evidence>
<evidence type="ECO:0000256" key="7">
    <source>
        <dbReference type="ARBA" id="ARBA00022840"/>
    </source>
</evidence>
<evidence type="ECO:0000256" key="8">
    <source>
        <dbReference type="ARBA" id="ARBA00022917"/>
    </source>
</evidence>
<dbReference type="Proteomes" id="UP000177626">
    <property type="component" value="Unassembled WGS sequence"/>
</dbReference>
<keyword evidence="11 12" id="KW-0460">Magnesium</keyword>
<keyword evidence="4 11" id="KW-0436">Ligase</keyword>
<dbReference type="InterPro" id="IPR004364">
    <property type="entry name" value="Aa-tRNA-synt_II"/>
</dbReference>
<evidence type="ECO:0000256" key="10">
    <source>
        <dbReference type="ARBA" id="ARBA00048573"/>
    </source>
</evidence>
<evidence type="ECO:0000256" key="9">
    <source>
        <dbReference type="ARBA" id="ARBA00023146"/>
    </source>
</evidence>
<organism evidence="14 15">
    <name type="scientific">Candidatus Komeilibacteria bacterium RIFOXYC1_FULL_37_11</name>
    <dbReference type="NCBI Taxonomy" id="1798555"/>
    <lineage>
        <taxon>Bacteria</taxon>
        <taxon>Candidatus Komeiliibacteriota</taxon>
    </lineage>
</organism>
<sequence>MAKNQEKSLDINDEYQQRLAKLARLKKQAIDPYPARSKKDTSVADFLNNFKKLLSSQQKITSAGRIVSLRLQGGSCFLNFEDYSGRVQVFIRKENIGEGEYQSFKDNVDTGDFVEFSGQAFETKTKEPTILVDGFKFLAKTLLPLPDQYYGLKDPDLRFRKRYLDLILNPKVKETFKLRSEVIKLTRQYFDKNGFMEVDTPVLQSVAGGATAQPFVTHHNALDIDMYLRVAPELYLKRLIVGGYDKVYEIARCFRNEGIDHQHNPEFTQIEAYWAYKDYTFLMDWMEKYFEFLVTSVNNGSTKIKNSADVIDFKAPYPRLDFKDTLEKALKIDLDKTNDQELAKIAKNAKLEVDKSWGRGKLLDELYKKFVRSKLIQPTFIVNHPLEVSPLAKKIVDRPNYVERFQLVVKTAEICNAFSELNDPLDQEKRFDEQRKLREAGDQEAQGADSDFVEALKHGMPPTVGLGVGIDRLVMLLGDIENIKEVILFPTMRPKNDD</sequence>
<accession>A0A1G2C0K5</accession>
<gene>
    <name evidence="11" type="primary">lysS</name>
    <name evidence="14" type="ORF">A2406_02395</name>
</gene>
<dbReference type="CDD" id="cd00775">
    <property type="entry name" value="LysRS_core"/>
    <property type="match status" value="1"/>
</dbReference>
<dbReference type="InterPro" id="IPR006195">
    <property type="entry name" value="aa-tRNA-synth_II"/>
</dbReference>
<evidence type="ECO:0000313" key="15">
    <source>
        <dbReference type="Proteomes" id="UP000177626"/>
    </source>
</evidence>
<dbReference type="InterPro" id="IPR002313">
    <property type="entry name" value="Lys-tRNA-ligase_II"/>
</dbReference>
<dbReference type="InterPro" id="IPR018149">
    <property type="entry name" value="Lys-tRNA-synth_II_C"/>
</dbReference>
<evidence type="ECO:0000256" key="6">
    <source>
        <dbReference type="ARBA" id="ARBA00022741"/>
    </source>
</evidence>
<comment type="subcellular location">
    <subcellularLocation>
        <location evidence="1 11">Cytoplasm</location>
    </subcellularLocation>
</comment>
<dbReference type="Gene3D" id="3.30.930.10">
    <property type="entry name" value="Bira Bifunctional Protein, Domain 2"/>
    <property type="match status" value="1"/>
</dbReference>
<reference evidence="14 15" key="1">
    <citation type="journal article" date="2016" name="Nat. Commun.">
        <title>Thousands of microbial genomes shed light on interconnected biogeochemical processes in an aquifer system.</title>
        <authorList>
            <person name="Anantharaman K."/>
            <person name="Brown C.T."/>
            <person name="Hug L.A."/>
            <person name="Sharon I."/>
            <person name="Castelle C.J."/>
            <person name="Probst A.J."/>
            <person name="Thomas B.C."/>
            <person name="Singh A."/>
            <person name="Wilkins M.J."/>
            <person name="Karaoz U."/>
            <person name="Brodie E.L."/>
            <person name="Williams K.H."/>
            <person name="Hubbard S.S."/>
            <person name="Banfield J.F."/>
        </authorList>
    </citation>
    <scope>NUCLEOTIDE SEQUENCE [LARGE SCALE GENOMIC DNA]</scope>
</reference>
<keyword evidence="7 11" id="KW-0067">ATP-binding</keyword>
<dbReference type="Gene3D" id="2.40.50.140">
    <property type="entry name" value="Nucleic acid-binding proteins"/>
    <property type="match status" value="1"/>
</dbReference>
<comment type="similarity">
    <text evidence="2 11">Belongs to the class-II aminoacyl-tRNA synthetase family.</text>
</comment>
<evidence type="ECO:0000256" key="11">
    <source>
        <dbReference type="HAMAP-Rule" id="MF_00252"/>
    </source>
</evidence>
<evidence type="ECO:0000256" key="5">
    <source>
        <dbReference type="ARBA" id="ARBA00022723"/>
    </source>
</evidence>
<dbReference type="InterPro" id="IPR045864">
    <property type="entry name" value="aa-tRNA-synth_II/BPL/LPL"/>
</dbReference>
<dbReference type="PANTHER" id="PTHR42918:SF15">
    <property type="entry name" value="LYSINE--TRNA LIGASE, CHLOROPLASTIC_MITOCHONDRIAL"/>
    <property type="match status" value="1"/>
</dbReference>
<dbReference type="GO" id="GO:0005829">
    <property type="term" value="C:cytosol"/>
    <property type="evidence" value="ECO:0007669"/>
    <property type="project" value="TreeGrafter"/>
</dbReference>
<feature type="binding site" evidence="11">
    <location>
        <position position="413"/>
    </location>
    <ligand>
        <name>Mg(2+)</name>
        <dbReference type="ChEBI" id="CHEBI:18420"/>
        <label>2</label>
    </ligand>
</feature>
<dbReference type="PANTHER" id="PTHR42918">
    <property type="entry name" value="LYSYL-TRNA SYNTHETASE"/>
    <property type="match status" value="1"/>
</dbReference>
<feature type="binding site" evidence="11">
    <location>
        <position position="413"/>
    </location>
    <ligand>
        <name>Mg(2+)</name>
        <dbReference type="ChEBI" id="CHEBI:18420"/>
        <label>1</label>
    </ligand>
</feature>
<evidence type="ECO:0000256" key="2">
    <source>
        <dbReference type="ARBA" id="ARBA00008226"/>
    </source>
</evidence>
<dbReference type="InterPro" id="IPR004365">
    <property type="entry name" value="NA-bd_OB_tRNA"/>
</dbReference>
<dbReference type="CDD" id="cd04322">
    <property type="entry name" value="LysRS_N"/>
    <property type="match status" value="1"/>
</dbReference>